<evidence type="ECO:0000259" key="11">
    <source>
        <dbReference type="Pfam" id="PF00768"/>
    </source>
</evidence>
<keyword evidence="2 10" id="KW-0732">Signal</keyword>
<feature type="active site" description="Proton acceptor" evidence="7">
    <location>
        <position position="72"/>
    </location>
</feature>
<comment type="caution">
    <text evidence="12">The sequence shown here is derived from an EMBL/GenBank/DDBJ whole genome shotgun (WGS) entry which is preliminary data.</text>
</comment>
<dbReference type="PRINTS" id="PR00725">
    <property type="entry name" value="DADACBPTASE1"/>
</dbReference>
<dbReference type="PANTHER" id="PTHR21581">
    <property type="entry name" value="D-ALANYL-D-ALANINE CARBOXYPEPTIDASE"/>
    <property type="match status" value="1"/>
</dbReference>
<dbReference type="Proteomes" id="UP000886335">
    <property type="component" value="Unassembled WGS sequence"/>
</dbReference>
<organism evidence="12">
    <name type="scientific">Prosthecochloris aestuarii</name>
    <dbReference type="NCBI Taxonomy" id="1102"/>
    <lineage>
        <taxon>Bacteria</taxon>
        <taxon>Pseudomonadati</taxon>
        <taxon>Chlorobiota</taxon>
        <taxon>Chlorobiia</taxon>
        <taxon>Chlorobiales</taxon>
        <taxon>Chlorobiaceae</taxon>
        <taxon>Prosthecochloris</taxon>
    </lineage>
</organism>
<dbReference type="InterPro" id="IPR012338">
    <property type="entry name" value="Beta-lactam/transpept-like"/>
</dbReference>
<evidence type="ECO:0000256" key="9">
    <source>
        <dbReference type="RuleBase" id="RU004016"/>
    </source>
</evidence>
<keyword evidence="6" id="KW-0961">Cell wall biogenesis/degradation</keyword>
<dbReference type="EMBL" id="DSBW01000168">
    <property type="protein sequence ID" value="HED31537.1"/>
    <property type="molecule type" value="Genomic_DNA"/>
</dbReference>
<sequence length="308" mass="33874">MRFNNKLVTGLMLLFLAVMPLHTASGASLQDDGYSAFPSLDISSYVLKDLTHCEILASKDTSRRLRPASLTKVLTSVIAIESGRLHEIVTIPAEAAGVEPTRAGFLEGEKIRLVDLVKAAMVKSSNDAAFAIAIHLGGSIEGFCRIMNRKAERIGMQHSHFTNPAGFDHRQYEGNYSTAADLLMLTEYAVGNEVFNSIARLESATIAEQQGGREYVLRTSNKLLKTYPYAVGIKTGYTSRAGKCLIARANRDGRDLVLVMLNAHIDRWSVAEELFEKAFSLPVSRQAPFTTHRNGSRVSRILIDTDLL</sequence>
<feature type="active site" evidence="7">
    <location>
        <position position="124"/>
    </location>
</feature>
<keyword evidence="5" id="KW-0573">Peptidoglycan synthesis</keyword>
<evidence type="ECO:0000256" key="3">
    <source>
        <dbReference type="ARBA" id="ARBA00022801"/>
    </source>
</evidence>
<evidence type="ECO:0000256" key="1">
    <source>
        <dbReference type="ARBA" id="ARBA00007164"/>
    </source>
</evidence>
<gene>
    <name evidence="12" type="ORF">ENN50_07635</name>
</gene>
<keyword evidence="12" id="KW-0121">Carboxypeptidase</keyword>
<dbReference type="GO" id="GO:0006508">
    <property type="term" value="P:proteolysis"/>
    <property type="evidence" value="ECO:0007669"/>
    <property type="project" value="InterPro"/>
</dbReference>
<evidence type="ECO:0000313" key="12">
    <source>
        <dbReference type="EMBL" id="HED31537.1"/>
    </source>
</evidence>
<dbReference type="Pfam" id="PF00768">
    <property type="entry name" value="Peptidase_S11"/>
    <property type="match status" value="1"/>
</dbReference>
<dbReference type="GO" id="GO:0071555">
    <property type="term" value="P:cell wall organization"/>
    <property type="evidence" value="ECO:0007669"/>
    <property type="project" value="UniProtKB-KW"/>
</dbReference>
<dbReference type="GO" id="GO:0008360">
    <property type="term" value="P:regulation of cell shape"/>
    <property type="evidence" value="ECO:0007669"/>
    <property type="project" value="UniProtKB-KW"/>
</dbReference>
<evidence type="ECO:0000256" key="6">
    <source>
        <dbReference type="ARBA" id="ARBA00023316"/>
    </source>
</evidence>
<dbReference type="GO" id="GO:0009252">
    <property type="term" value="P:peptidoglycan biosynthetic process"/>
    <property type="evidence" value="ECO:0007669"/>
    <property type="project" value="UniProtKB-KW"/>
</dbReference>
<name>A0A831WPM3_PROAE</name>
<dbReference type="SUPFAM" id="SSF56601">
    <property type="entry name" value="beta-lactamase/transpeptidase-like"/>
    <property type="match status" value="1"/>
</dbReference>
<dbReference type="GO" id="GO:0009002">
    <property type="term" value="F:serine-type D-Ala-D-Ala carboxypeptidase activity"/>
    <property type="evidence" value="ECO:0007669"/>
    <property type="project" value="InterPro"/>
</dbReference>
<evidence type="ECO:0000256" key="10">
    <source>
        <dbReference type="SAM" id="SignalP"/>
    </source>
</evidence>
<dbReference type="Gene3D" id="3.40.710.10">
    <property type="entry name" value="DD-peptidase/beta-lactamase superfamily"/>
    <property type="match status" value="1"/>
</dbReference>
<keyword evidence="3" id="KW-0378">Hydrolase</keyword>
<dbReference type="InterPro" id="IPR018044">
    <property type="entry name" value="Peptidase_S11"/>
</dbReference>
<dbReference type="AlphaFoldDB" id="A0A831WPM3"/>
<feature type="active site" description="Acyl-ester intermediate" evidence="7">
    <location>
        <position position="69"/>
    </location>
</feature>
<feature type="domain" description="Peptidase S11 D-alanyl-D-alanine carboxypeptidase A N-terminal" evidence="11">
    <location>
        <begin position="38"/>
        <end position="264"/>
    </location>
</feature>
<feature type="binding site" evidence="8">
    <location>
        <position position="234"/>
    </location>
    <ligand>
        <name>substrate</name>
    </ligand>
</feature>
<evidence type="ECO:0000256" key="8">
    <source>
        <dbReference type="PIRSR" id="PIRSR618044-2"/>
    </source>
</evidence>
<feature type="chain" id="PRO_5032961682" evidence="10">
    <location>
        <begin position="24"/>
        <end position="308"/>
    </location>
</feature>
<evidence type="ECO:0000256" key="7">
    <source>
        <dbReference type="PIRSR" id="PIRSR618044-1"/>
    </source>
</evidence>
<dbReference type="InterPro" id="IPR001967">
    <property type="entry name" value="Peptidase_S11_N"/>
</dbReference>
<protein>
    <submittedName>
        <fullName evidence="12">D-alanyl-D-alanine carboxypeptidase</fullName>
    </submittedName>
</protein>
<evidence type="ECO:0000256" key="2">
    <source>
        <dbReference type="ARBA" id="ARBA00022729"/>
    </source>
</evidence>
<feature type="signal peptide" evidence="10">
    <location>
        <begin position="1"/>
        <end position="23"/>
    </location>
</feature>
<reference evidence="12" key="1">
    <citation type="journal article" date="2020" name="mSystems">
        <title>Genome- and Community-Level Interaction Insights into Carbon Utilization and Element Cycling Functions of Hydrothermarchaeota in Hydrothermal Sediment.</title>
        <authorList>
            <person name="Zhou Z."/>
            <person name="Liu Y."/>
            <person name="Xu W."/>
            <person name="Pan J."/>
            <person name="Luo Z.H."/>
            <person name="Li M."/>
        </authorList>
    </citation>
    <scope>NUCLEOTIDE SEQUENCE [LARGE SCALE GENOMIC DNA]</scope>
    <source>
        <strain evidence="12">SpSt-1181</strain>
    </source>
</reference>
<evidence type="ECO:0000256" key="4">
    <source>
        <dbReference type="ARBA" id="ARBA00022960"/>
    </source>
</evidence>
<evidence type="ECO:0000256" key="5">
    <source>
        <dbReference type="ARBA" id="ARBA00022984"/>
    </source>
</evidence>
<comment type="similarity">
    <text evidence="1 9">Belongs to the peptidase S11 family.</text>
</comment>
<proteinExistence type="inferred from homology"/>
<keyword evidence="12" id="KW-0645">Protease</keyword>
<keyword evidence="4" id="KW-0133">Cell shape</keyword>
<accession>A0A831WPM3</accession>
<dbReference type="PANTHER" id="PTHR21581:SF33">
    <property type="entry name" value="D-ALANYL-D-ALANINE CARBOXYPEPTIDASE DACB"/>
    <property type="match status" value="1"/>
</dbReference>